<accession>A0A1F4VK42</accession>
<comment type="caution">
    <text evidence="1">The sequence shown here is derived from an EMBL/GenBank/DDBJ whole genome shotgun (WGS) entry which is preliminary data.</text>
</comment>
<protein>
    <submittedName>
        <fullName evidence="1">Uncharacterized protein</fullName>
    </submittedName>
</protein>
<dbReference type="STRING" id="1802630.A3H26_03990"/>
<evidence type="ECO:0000313" key="1">
    <source>
        <dbReference type="EMBL" id="OGC57592.1"/>
    </source>
</evidence>
<evidence type="ECO:0000313" key="2">
    <source>
        <dbReference type="Proteomes" id="UP000177763"/>
    </source>
</evidence>
<proteinExistence type="predicted"/>
<dbReference type="EMBL" id="MEVN01000009">
    <property type="protein sequence ID" value="OGC57592.1"/>
    <property type="molecule type" value="Genomic_DNA"/>
</dbReference>
<reference evidence="1 2" key="1">
    <citation type="journal article" date="2016" name="Nat. Commun.">
        <title>Thousands of microbial genomes shed light on interconnected biogeochemical processes in an aquifer system.</title>
        <authorList>
            <person name="Anantharaman K."/>
            <person name="Brown C.T."/>
            <person name="Hug L.A."/>
            <person name="Sharon I."/>
            <person name="Castelle C.J."/>
            <person name="Probst A.J."/>
            <person name="Thomas B.C."/>
            <person name="Singh A."/>
            <person name="Wilkins M.J."/>
            <person name="Karaoz U."/>
            <person name="Brodie E.L."/>
            <person name="Williams K.H."/>
            <person name="Hubbard S.S."/>
            <person name="Banfield J.F."/>
        </authorList>
    </citation>
    <scope>NUCLEOTIDE SEQUENCE [LARGE SCALE GENOMIC DNA]</scope>
</reference>
<name>A0A1F4VK42_UNCKA</name>
<sequence>MPILCLYVGLSETSFLLVNSAEDVKYYSVPYSYSKNSSSSDFNQFYKDITGKLKIPMENVELLVTGFLEPPKFDANIKFSLSLCEIIDQNHIFANYFSVIYKGNVYSQFDLNNLNLNEKVDRNSDPQNINLYSNLSEYSFIKPSEGAETALLDLLIRNRSIDILKSVNNIVICGDRFNLNRFLWPQDYILAFDLIKSTGFFNFKIDYKNCTPLIQLLRKYSFDTYHSIEVDSFVSGSILKSPGKTECLLNYETEKPKIIEVEEGGIFIVPIDQNGDVNVVVKNEFMNSFEFEVPESDIGLVIDTRDSNKTYSPARIKDWENRVLEGLRKF</sequence>
<organism evidence="1 2">
    <name type="scientific">candidate division WWE3 bacterium RIFCSPLOWO2_12_FULL_36_10</name>
    <dbReference type="NCBI Taxonomy" id="1802630"/>
    <lineage>
        <taxon>Bacteria</taxon>
        <taxon>Katanobacteria</taxon>
    </lineage>
</organism>
<dbReference type="Proteomes" id="UP000177763">
    <property type="component" value="Unassembled WGS sequence"/>
</dbReference>
<dbReference type="AlphaFoldDB" id="A0A1F4VK42"/>
<gene>
    <name evidence="1" type="ORF">A3H26_03990</name>
</gene>